<evidence type="ECO:0000313" key="3">
    <source>
        <dbReference type="Proteomes" id="UP000728032"/>
    </source>
</evidence>
<dbReference type="EMBL" id="CAJPVJ010057388">
    <property type="protein sequence ID" value="CAG2183817.1"/>
    <property type="molecule type" value="Genomic_DNA"/>
</dbReference>
<dbReference type="AlphaFoldDB" id="A0A7R9R317"/>
<gene>
    <name evidence="2" type="ORF">ONB1V03_LOCUS23237</name>
</gene>
<sequence>MRPLNVHAEAIVVDESSTRTSDRKPLLQRIAEEKRRRLLSHSNSQILLMMQNNNESKDMNDEQYDELKSRLFNTEPGVHSTLYLDQLFSPQPQPSQLSPIMERKVINSETSTPQSSPPGSPTEEKIPKSNYKTLPFLCQEN</sequence>
<organism evidence="2">
    <name type="scientific">Oppiella nova</name>
    <dbReference type="NCBI Taxonomy" id="334625"/>
    <lineage>
        <taxon>Eukaryota</taxon>
        <taxon>Metazoa</taxon>
        <taxon>Ecdysozoa</taxon>
        <taxon>Arthropoda</taxon>
        <taxon>Chelicerata</taxon>
        <taxon>Arachnida</taxon>
        <taxon>Acari</taxon>
        <taxon>Acariformes</taxon>
        <taxon>Sarcoptiformes</taxon>
        <taxon>Oribatida</taxon>
        <taxon>Brachypylina</taxon>
        <taxon>Oppioidea</taxon>
        <taxon>Oppiidae</taxon>
        <taxon>Oppiella</taxon>
    </lineage>
</organism>
<evidence type="ECO:0000256" key="1">
    <source>
        <dbReference type="SAM" id="MobiDB-lite"/>
    </source>
</evidence>
<name>A0A7R9R317_9ACAR</name>
<protein>
    <submittedName>
        <fullName evidence="2">Uncharacterized protein</fullName>
    </submittedName>
</protein>
<feature type="region of interest" description="Disordered" evidence="1">
    <location>
        <begin position="89"/>
        <end position="141"/>
    </location>
</feature>
<dbReference type="EMBL" id="OC972213">
    <property type="protein sequence ID" value="CAD7667425.1"/>
    <property type="molecule type" value="Genomic_DNA"/>
</dbReference>
<feature type="compositionally biased region" description="Low complexity" evidence="1">
    <location>
        <begin position="89"/>
        <end position="99"/>
    </location>
</feature>
<reference evidence="2" key="1">
    <citation type="submission" date="2020-11" db="EMBL/GenBank/DDBJ databases">
        <authorList>
            <person name="Tran Van P."/>
        </authorList>
    </citation>
    <scope>NUCLEOTIDE SEQUENCE</scope>
</reference>
<proteinExistence type="predicted"/>
<evidence type="ECO:0000313" key="2">
    <source>
        <dbReference type="EMBL" id="CAD7667425.1"/>
    </source>
</evidence>
<keyword evidence="3" id="KW-1185">Reference proteome</keyword>
<accession>A0A7R9R317</accession>
<dbReference type="Proteomes" id="UP000728032">
    <property type="component" value="Unassembled WGS sequence"/>
</dbReference>